<keyword evidence="1" id="KW-1133">Transmembrane helix</keyword>
<dbReference type="EMBL" id="LIXZ01000001">
    <property type="protein sequence ID" value="KPL61271.1"/>
    <property type="molecule type" value="Genomic_DNA"/>
</dbReference>
<feature type="transmembrane region" description="Helical" evidence="1">
    <location>
        <begin position="7"/>
        <end position="25"/>
    </location>
</feature>
<protein>
    <recommendedName>
        <fullName evidence="4">YlaF family protein</fullName>
    </recommendedName>
</protein>
<sequence length="61" mass="6765">MANIKWIFVLFSILAAVSLMGIAISISLQSILLAAVSIICLFIVMGFGFKTKKKYREEGRL</sequence>
<proteinExistence type="predicted"/>
<dbReference type="Pfam" id="PF17259">
    <property type="entry name" value="DUF5325"/>
    <property type="match status" value="1"/>
</dbReference>
<accession>A0A0P6W4J3</accession>
<dbReference type="RefSeq" id="WP_060669980.1">
    <property type="nucleotide sequence ID" value="NZ_JBCNGU010000027.1"/>
</dbReference>
<dbReference type="InterPro" id="IPR035211">
    <property type="entry name" value="DUF5325"/>
</dbReference>
<comment type="caution">
    <text evidence="2">The sequence shown here is derived from an EMBL/GenBank/DDBJ whole genome shotgun (WGS) entry which is preliminary data.</text>
</comment>
<keyword evidence="1" id="KW-0472">Membrane</keyword>
<keyword evidence="1" id="KW-0812">Transmembrane</keyword>
<dbReference type="AlphaFoldDB" id="A0A0P6W4J3"/>
<evidence type="ECO:0000256" key="1">
    <source>
        <dbReference type="SAM" id="Phobius"/>
    </source>
</evidence>
<name>A0A0P6W4J3_9BACI</name>
<organism evidence="2 3">
    <name type="scientific">Rossellomorea vietnamensis</name>
    <dbReference type="NCBI Taxonomy" id="218284"/>
    <lineage>
        <taxon>Bacteria</taxon>
        <taxon>Bacillati</taxon>
        <taxon>Bacillota</taxon>
        <taxon>Bacilli</taxon>
        <taxon>Bacillales</taxon>
        <taxon>Bacillaceae</taxon>
        <taxon>Rossellomorea</taxon>
    </lineage>
</organism>
<reference evidence="2 3" key="1">
    <citation type="submission" date="2015-08" db="EMBL/GenBank/DDBJ databases">
        <title>Draft Genome Sequence of Bacillus vietnamensis UCD-SED5.</title>
        <authorList>
            <person name="Lee R.D."/>
            <person name="Jospin G."/>
            <person name="Lang J.M."/>
            <person name="Coil D.A."/>
            <person name="Eisen J.A."/>
        </authorList>
    </citation>
    <scope>NUCLEOTIDE SEQUENCE [LARGE SCALE GENOMIC DNA]</scope>
    <source>
        <strain evidence="2 3">UCD-SED5</strain>
    </source>
</reference>
<feature type="transmembrane region" description="Helical" evidence="1">
    <location>
        <begin position="31"/>
        <end position="49"/>
    </location>
</feature>
<evidence type="ECO:0008006" key="4">
    <source>
        <dbReference type="Google" id="ProtNLM"/>
    </source>
</evidence>
<gene>
    <name evidence="2" type="ORF">AM506_01155</name>
</gene>
<dbReference type="Proteomes" id="UP000050398">
    <property type="component" value="Unassembled WGS sequence"/>
</dbReference>
<evidence type="ECO:0000313" key="3">
    <source>
        <dbReference type="Proteomes" id="UP000050398"/>
    </source>
</evidence>
<evidence type="ECO:0000313" key="2">
    <source>
        <dbReference type="EMBL" id="KPL61271.1"/>
    </source>
</evidence>